<feature type="region of interest" description="Disordered" evidence="1">
    <location>
        <begin position="126"/>
        <end position="171"/>
    </location>
</feature>
<accession>A0AAN6DA60</accession>
<reference evidence="2" key="1">
    <citation type="journal article" date="2021" name="G3 (Bethesda)">
        <title>Genomic diversity, chromosomal rearrangements, and interspecies hybridization in the ogataea polymorpha species complex.</title>
        <authorList>
            <person name="Hanson S.J."/>
            <person name="Cinneide E.O."/>
            <person name="Salzberg L.I."/>
            <person name="Wolfe K.H."/>
            <person name="McGowan J."/>
            <person name="Fitzpatrick D.A."/>
            <person name="Matlin K."/>
        </authorList>
    </citation>
    <scope>NUCLEOTIDE SEQUENCE</scope>
    <source>
        <strain evidence="2">83-405-1</strain>
    </source>
</reference>
<evidence type="ECO:0000256" key="1">
    <source>
        <dbReference type="SAM" id="MobiDB-lite"/>
    </source>
</evidence>
<name>A0AAN6DA60_9ASCO</name>
<gene>
    <name evidence="2" type="ORF">KL933_000350</name>
</gene>
<sequence length="244" mass="27525">MRTCAIGYAARHGDCRGQDTREMCICNTRLRVARPSGTETEIDDQPPDKYPGIRYKMKSPSSTGRTKRKHNKRYFLEQKDAWAHDPYQRFFAQRLGEPLPPGWRISADNKNTRFRHEYLPLTTKRCTHSPAAPRAGSQNIYTTPDKSPLSSGSRRPVQMSESAATSECSCYPSPGDSAIDTADLPKPIPISSLVRPERPLDLAEINQAHDKYVGYSGTNFELLSRTRNRRKDSILRIDTGATHS</sequence>
<dbReference type="EMBL" id="JAHLUH010000001">
    <property type="protein sequence ID" value="KAG7730555.1"/>
    <property type="molecule type" value="Genomic_DNA"/>
</dbReference>
<proteinExistence type="predicted"/>
<dbReference type="AlphaFoldDB" id="A0AAN6DA60"/>
<comment type="caution">
    <text evidence="2">The sequence shown here is derived from an EMBL/GenBank/DDBJ whole genome shotgun (WGS) entry which is preliminary data.</text>
</comment>
<organism evidence="2 3">
    <name type="scientific">Ogataea haglerorum</name>
    <dbReference type="NCBI Taxonomy" id="1937702"/>
    <lineage>
        <taxon>Eukaryota</taxon>
        <taxon>Fungi</taxon>
        <taxon>Dikarya</taxon>
        <taxon>Ascomycota</taxon>
        <taxon>Saccharomycotina</taxon>
        <taxon>Pichiomycetes</taxon>
        <taxon>Pichiales</taxon>
        <taxon>Pichiaceae</taxon>
        <taxon>Ogataea</taxon>
    </lineage>
</organism>
<feature type="compositionally biased region" description="Polar residues" evidence="1">
    <location>
        <begin position="136"/>
        <end position="168"/>
    </location>
</feature>
<protein>
    <submittedName>
        <fullName evidence="2">Uncharacterized protein</fullName>
    </submittedName>
</protein>
<feature type="region of interest" description="Disordered" evidence="1">
    <location>
        <begin position="36"/>
        <end position="68"/>
    </location>
</feature>
<evidence type="ECO:0000313" key="3">
    <source>
        <dbReference type="Proteomes" id="UP000738402"/>
    </source>
</evidence>
<dbReference type="Proteomes" id="UP000738402">
    <property type="component" value="Unassembled WGS sequence"/>
</dbReference>
<evidence type="ECO:0000313" key="2">
    <source>
        <dbReference type="EMBL" id="KAG7730555.1"/>
    </source>
</evidence>